<proteinExistence type="predicted"/>
<organism evidence="1 2">
    <name type="scientific">Myodes glareolus</name>
    <name type="common">Bank vole</name>
    <name type="synonym">Clethrionomys glareolus</name>
    <dbReference type="NCBI Taxonomy" id="447135"/>
    <lineage>
        <taxon>Eukaryota</taxon>
        <taxon>Metazoa</taxon>
        <taxon>Chordata</taxon>
        <taxon>Craniata</taxon>
        <taxon>Vertebrata</taxon>
        <taxon>Euteleostomi</taxon>
        <taxon>Mammalia</taxon>
        <taxon>Eutheria</taxon>
        <taxon>Euarchontoglires</taxon>
        <taxon>Glires</taxon>
        <taxon>Rodentia</taxon>
        <taxon>Myomorpha</taxon>
        <taxon>Muroidea</taxon>
        <taxon>Cricetidae</taxon>
        <taxon>Arvicolinae</taxon>
        <taxon>Myodes</taxon>
    </lineage>
</organism>
<dbReference type="AlphaFoldDB" id="A0AAW0I0U0"/>
<name>A0AAW0I0U0_MYOGA</name>
<sequence>MIMKCGNCGEISEKWQYVRLMGSMVLKGGHGSAFMISKLGLLPKVWSQRQSSVTLMYKEGLDRL</sequence>
<reference evidence="1 2" key="1">
    <citation type="journal article" date="2023" name="bioRxiv">
        <title>Conserved and derived expression patterns and positive selection on dental genes reveal complex evolutionary context of ever-growing rodent molars.</title>
        <authorList>
            <person name="Calamari Z.T."/>
            <person name="Song A."/>
            <person name="Cohen E."/>
            <person name="Akter M."/>
            <person name="Roy R.D."/>
            <person name="Hallikas O."/>
            <person name="Christensen M.M."/>
            <person name="Li P."/>
            <person name="Marangoni P."/>
            <person name="Jernvall J."/>
            <person name="Klein O.D."/>
        </authorList>
    </citation>
    <scope>NUCLEOTIDE SEQUENCE [LARGE SCALE GENOMIC DNA]</scope>
    <source>
        <strain evidence="1">V071</strain>
    </source>
</reference>
<evidence type="ECO:0000313" key="1">
    <source>
        <dbReference type="EMBL" id="KAK7807895.1"/>
    </source>
</evidence>
<evidence type="ECO:0000313" key="2">
    <source>
        <dbReference type="Proteomes" id="UP001488838"/>
    </source>
</evidence>
<dbReference type="Proteomes" id="UP001488838">
    <property type="component" value="Unassembled WGS sequence"/>
</dbReference>
<accession>A0AAW0I0U0</accession>
<protein>
    <submittedName>
        <fullName evidence="1">Uncharacterized protein</fullName>
    </submittedName>
</protein>
<gene>
    <name evidence="1" type="ORF">U0070_021627</name>
</gene>
<keyword evidence="2" id="KW-1185">Reference proteome</keyword>
<comment type="caution">
    <text evidence="1">The sequence shown here is derived from an EMBL/GenBank/DDBJ whole genome shotgun (WGS) entry which is preliminary data.</text>
</comment>
<dbReference type="EMBL" id="JBBHLL010000257">
    <property type="protein sequence ID" value="KAK7807895.1"/>
    <property type="molecule type" value="Genomic_DNA"/>
</dbReference>